<comment type="caution">
    <text evidence="4">The sequence shown here is derived from an EMBL/GenBank/DDBJ whole genome shotgun (WGS) entry which is preliminary data.</text>
</comment>
<name>A0ABS2U4Y5_9ACTN</name>
<organism evidence="4 5">
    <name type="scientific">Actinacidiphila acididurans</name>
    <dbReference type="NCBI Taxonomy" id="2784346"/>
    <lineage>
        <taxon>Bacteria</taxon>
        <taxon>Bacillati</taxon>
        <taxon>Actinomycetota</taxon>
        <taxon>Actinomycetes</taxon>
        <taxon>Kitasatosporales</taxon>
        <taxon>Streptomycetaceae</taxon>
        <taxon>Actinacidiphila</taxon>
    </lineage>
</organism>
<dbReference type="SUPFAM" id="SSF46689">
    <property type="entry name" value="Homeodomain-like"/>
    <property type="match status" value="1"/>
</dbReference>
<keyword evidence="1 2" id="KW-0238">DNA-binding</keyword>
<feature type="domain" description="HTH tetR-type" evidence="3">
    <location>
        <begin position="6"/>
        <end position="66"/>
    </location>
</feature>
<dbReference type="InterPro" id="IPR009057">
    <property type="entry name" value="Homeodomain-like_sf"/>
</dbReference>
<dbReference type="EMBL" id="JADKYB010000045">
    <property type="protein sequence ID" value="MBM9510654.1"/>
    <property type="molecule type" value="Genomic_DNA"/>
</dbReference>
<accession>A0ABS2U4Y5</accession>
<dbReference type="Proteomes" id="UP000749040">
    <property type="component" value="Unassembled WGS sequence"/>
</dbReference>
<dbReference type="Pfam" id="PF00440">
    <property type="entry name" value="TetR_N"/>
    <property type="match status" value="1"/>
</dbReference>
<dbReference type="PROSITE" id="PS50977">
    <property type="entry name" value="HTH_TETR_2"/>
    <property type="match status" value="1"/>
</dbReference>
<sequence>MDARIEATRQRLREAIFELAAEKDVSAISVAELSRAAGIDRSTFYGHADSPAGLLAVLLAEDLEPLRVAVEETLESAPGTLAAVGEQLNARLVDHVERHAAIYADRGDGGRINFALYSVLSGYTRTALESVFGHLAEAGAPVPPSADDRRYLAAFVAHGIVGAITTWLAEPEPRDRTRLERVLGLVYTNWLVPAASAIEGETP</sequence>
<feature type="DNA-binding region" description="H-T-H motif" evidence="2">
    <location>
        <begin position="29"/>
        <end position="48"/>
    </location>
</feature>
<dbReference type="Gene3D" id="1.10.357.10">
    <property type="entry name" value="Tetracycline Repressor, domain 2"/>
    <property type="match status" value="1"/>
</dbReference>
<evidence type="ECO:0000256" key="1">
    <source>
        <dbReference type="ARBA" id="ARBA00023125"/>
    </source>
</evidence>
<dbReference type="RefSeq" id="WP_205365030.1">
    <property type="nucleotide sequence ID" value="NZ_JADKYB010000045.1"/>
</dbReference>
<proteinExistence type="predicted"/>
<keyword evidence="5" id="KW-1185">Reference proteome</keyword>
<gene>
    <name evidence="4" type="ORF">ITX44_40055</name>
</gene>
<reference evidence="4 5" key="1">
    <citation type="submission" date="2021-01" db="EMBL/GenBank/DDBJ databases">
        <title>Streptomyces acididurans sp. nov., isolated from a peat swamp forest soil.</title>
        <authorList>
            <person name="Chantavorakit T."/>
            <person name="Duangmal K."/>
        </authorList>
    </citation>
    <scope>NUCLEOTIDE SEQUENCE [LARGE SCALE GENOMIC DNA]</scope>
    <source>
        <strain evidence="4 5">KK5PA1</strain>
    </source>
</reference>
<evidence type="ECO:0000256" key="2">
    <source>
        <dbReference type="PROSITE-ProRule" id="PRU00335"/>
    </source>
</evidence>
<evidence type="ECO:0000313" key="4">
    <source>
        <dbReference type="EMBL" id="MBM9510654.1"/>
    </source>
</evidence>
<evidence type="ECO:0000313" key="5">
    <source>
        <dbReference type="Proteomes" id="UP000749040"/>
    </source>
</evidence>
<protein>
    <submittedName>
        <fullName evidence="4">TetR/AcrR family transcriptional regulator</fullName>
    </submittedName>
</protein>
<dbReference type="InterPro" id="IPR001647">
    <property type="entry name" value="HTH_TetR"/>
</dbReference>
<evidence type="ECO:0000259" key="3">
    <source>
        <dbReference type="PROSITE" id="PS50977"/>
    </source>
</evidence>